<gene>
    <name evidence="1" type="ORF">FNJ87_20680</name>
</gene>
<name>A0ABS0ABE1_9FLAO</name>
<evidence type="ECO:0000313" key="1">
    <source>
        <dbReference type="EMBL" id="MBF4986624.1"/>
    </source>
</evidence>
<dbReference type="Proteomes" id="UP001194729">
    <property type="component" value="Unassembled WGS sequence"/>
</dbReference>
<reference evidence="1 2" key="1">
    <citation type="submission" date="2020-11" db="EMBL/GenBank/DDBJ databases">
        <title>P. mediterranea TC4 genome.</title>
        <authorList>
            <person name="Molmeret M."/>
        </authorList>
    </citation>
    <scope>NUCLEOTIDE SEQUENCE [LARGE SCALE GENOMIC DNA]</scope>
    <source>
        <strain evidence="1 2">TC4</strain>
    </source>
</reference>
<organism evidence="1 2">
    <name type="scientific">Nonlabens mediterrranea</name>
    <dbReference type="NCBI Taxonomy" id="1419947"/>
    <lineage>
        <taxon>Bacteria</taxon>
        <taxon>Pseudomonadati</taxon>
        <taxon>Bacteroidota</taxon>
        <taxon>Flavobacteriia</taxon>
        <taxon>Flavobacteriales</taxon>
        <taxon>Flavobacteriaceae</taxon>
        <taxon>Nonlabens</taxon>
    </lineage>
</organism>
<dbReference type="EMBL" id="JADKYU010001358">
    <property type="protein sequence ID" value="MBF4986624.1"/>
    <property type="molecule type" value="Genomic_DNA"/>
</dbReference>
<proteinExistence type="predicted"/>
<protein>
    <submittedName>
        <fullName evidence="1">Uncharacterized protein</fullName>
    </submittedName>
</protein>
<feature type="non-terminal residue" evidence="1">
    <location>
        <position position="1"/>
    </location>
</feature>
<accession>A0ABS0ABE1</accession>
<sequence length="130" mass="13473">TSCAPFIAPYGGVVAGAPGNDFTSFPGVCWSEGDDTAVAAGPNGVDGAWGTDDFGNDLTSSNGQAAKINIWTTAAINDWLVTPEFDLGTTGSFEAIFDIAHTDFGNTNAGQFDTDQQVQLVITDDAGMTW</sequence>
<keyword evidence="2" id="KW-1185">Reference proteome</keyword>
<evidence type="ECO:0000313" key="2">
    <source>
        <dbReference type="Proteomes" id="UP001194729"/>
    </source>
</evidence>
<feature type="non-terminal residue" evidence="1">
    <location>
        <position position="130"/>
    </location>
</feature>
<comment type="caution">
    <text evidence="1">The sequence shown here is derived from an EMBL/GenBank/DDBJ whole genome shotgun (WGS) entry which is preliminary data.</text>
</comment>